<dbReference type="GO" id="GO:0031177">
    <property type="term" value="F:phosphopantetheine binding"/>
    <property type="evidence" value="ECO:0007669"/>
    <property type="project" value="InterPro"/>
</dbReference>
<reference evidence="6" key="1">
    <citation type="submission" date="2016-06" db="EMBL/GenBank/DDBJ databases">
        <authorList>
            <person name="Varghese N."/>
        </authorList>
    </citation>
    <scope>NUCLEOTIDE SEQUENCE [LARGE SCALE GENOMIC DNA]</scope>
    <source>
        <strain evidence="6">DSM 46123</strain>
    </source>
</reference>
<organism evidence="5 6">
    <name type="scientific">Micromonospora inyonensis</name>
    <dbReference type="NCBI Taxonomy" id="47866"/>
    <lineage>
        <taxon>Bacteria</taxon>
        <taxon>Bacillati</taxon>
        <taxon>Actinomycetota</taxon>
        <taxon>Actinomycetes</taxon>
        <taxon>Micromonosporales</taxon>
        <taxon>Micromonosporaceae</taxon>
        <taxon>Micromonospora</taxon>
    </lineage>
</organism>
<dbReference type="AlphaFoldDB" id="A0A1C6SFJ2"/>
<dbReference type="InterPro" id="IPR020806">
    <property type="entry name" value="PKS_PP-bd"/>
</dbReference>
<dbReference type="PROSITE" id="PS50075">
    <property type="entry name" value="CARRIER"/>
    <property type="match status" value="1"/>
</dbReference>
<dbReference type="RefSeq" id="WP_091462395.1">
    <property type="nucleotide sequence ID" value="NZ_FMHU01000002.1"/>
</dbReference>
<evidence type="ECO:0000256" key="3">
    <source>
        <dbReference type="SAM" id="MobiDB-lite"/>
    </source>
</evidence>
<dbReference type="Gene3D" id="1.10.1200.10">
    <property type="entry name" value="ACP-like"/>
    <property type="match status" value="1"/>
</dbReference>
<dbReference type="Proteomes" id="UP000198906">
    <property type="component" value="Unassembled WGS sequence"/>
</dbReference>
<evidence type="ECO:0000313" key="6">
    <source>
        <dbReference type="Proteomes" id="UP000198906"/>
    </source>
</evidence>
<dbReference type="EMBL" id="FMHU01000002">
    <property type="protein sequence ID" value="SCL28201.1"/>
    <property type="molecule type" value="Genomic_DNA"/>
</dbReference>
<keyword evidence="2" id="KW-0597">Phosphoprotein</keyword>
<accession>A0A1C6SFJ2</accession>
<evidence type="ECO:0000256" key="2">
    <source>
        <dbReference type="ARBA" id="ARBA00022553"/>
    </source>
</evidence>
<feature type="region of interest" description="Disordered" evidence="3">
    <location>
        <begin position="124"/>
        <end position="172"/>
    </location>
</feature>
<dbReference type="InterPro" id="IPR036736">
    <property type="entry name" value="ACP-like_sf"/>
</dbReference>
<name>A0A1C6SFJ2_9ACTN</name>
<protein>
    <submittedName>
        <fullName evidence="5">Phosphopantetheine attachment site</fullName>
    </submittedName>
</protein>
<dbReference type="STRING" id="47866.GA0074694_5041"/>
<gene>
    <name evidence="5" type="ORF">GA0074694_5041</name>
</gene>
<dbReference type="Pfam" id="PF00550">
    <property type="entry name" value="PP-binding"/>
    <property type="match status" value="1"/>
</dbReference>
<proteinExistence type="predicted"/>
<dbReference type="InterPro" id="IPR009081">
    <property type="entry name" value="PP-bd_ACP"/>
</dbReference>
<keyword evidence="1" id="KW-0596">Phosphopantetheine</keyword>
<evidence type="ECO:0000313" key="5">
    <source>
        <dbReference type="EMBL" id="SCL28201.1"/>
    </source>
</evidence>
<sequence length="172" mass="18886">MTGTRRRLLLDAGDYPVSQAAASGLAVRIAELAETLSDEFAVTVYSPDVPDPMHLGGARLERRADRWRELRVGRTDNFFDLGGHSLLLLRVHARLVRELRLDLPVVTLFRYPTVEAIAAHLAGEEGPASGRPDLGQARVAGRDRLTRARARRGGTDDRTQEAVPLDETGTQP</sequence>
<feature type="domain" description="Carrier" evidence="4">
    <location>
        <begin position="46"/>
        <end position="125"/>
    </location>
</feature>
<dbReference type="SMART" id="SM00823">
    <property type="entry name" value="PKS_PP"/>
    <property type="match status" value="1"/>
</dbReference>
<evidence type="ECO:0000256" key="1">
    <source>
        <dbReference type="ARBA" id="ARBA00022450"/>
    </source>
</evidence>
<evidence type="ECO:0000259" key="4">
    <source>
        <dbReference type="PROSITE" id="PS50075"/>
    </source>
</evidence>
<dbReference type="SUPFAM" id="SSF47336">
    <property type="entry name" value="ACP-like"/>
    <property type="match status" value="1"/>
</dbReference>
<keyword evidence="6" id="KW-1185">Reference proteome</keyword>